<evidence type="ECO:0000313" key="5">
    <source>
        <dbReference type="Proteomes" id="UP000004995"/>
    </source>
</evidence>
<proteinExistence type="predicted"/>
<dbReference type="EnsemblPlants" id="KQK98665">
    <property type="protein sequence ID" value="KQK98665"/>
    <property type="gene ID" value="SETIT_011982mg"/>
</dbReference>
<dbReference type="AlphaFoldDB" id="K3YCN3"/>
<sequence>MEEFVMGDHARLVASMRLAMELAASSRLFAKLFDLFASDALARNLVTLNWSVEQLGKIVFLGHSFSAMVKMLELSMSKQEKFGVSEQREKVRRVLAVQDYVYEIELCAGIDGLLDSPLWEDDNSDSEECVCMYCIARRERCDMISALPNTFSVHLFHLDPEIDMEHLVPGNSTTVWSTVNVQMNYDAQLAGSSSPYTKFIGQLKENPSIGDCISSMLGAHECMELVIYGIGSFEFDVKSQYQLAFALLLKEDEVFPIGDIEIYDPALSLADVKACLDLGPTIFHVPGLKLGGNLLESNFSPKQKMILVSYRFKDSGKLISSAIENWNCGSTSIRDSLTLERDRFVLIGVSELKLEFLETDDDMDIHSKLPSIHVASLRVQLEERISRPFKDQSGYEDDDPPFWGSVFRHRLPAKNRTTWSPPPEGWIKLNFHGIGCSKRHVLSYYAGPVGDVDQIVASAMALQVGLQNMIELHEPVYKLNIEGDDLKVIRCCNGISSPPKRAHDSFSYIYPNMYLRPTKKLSPDKLPEECNNGKDDNDDSKDDDKNDRPMDRRG</sequence>
<evidence type="ECO:0000313" key="4">
    <source>
        <dbReference type="EnsemblPlants" id="KQK98665"/>
    </source>
</evidence>
<dbReference type="Proteomes" id="UP000004995">
    <property type="component" value="Unassembled WGS sequence"/>
</dbReference>
<gene>
    <name evidence="3" type="ORF">SETIT_7G216800v2</name>
</gene>
<dbReference type="Pfam" id="PF07985">
    <property type="entry name" value="SRR1"/>
    <property type="match status" value="1"/>
</dbReference>
<evidence type="ECO:0000259" key="2">
    <source>
        <dbReference type="Pfam" id="PF07985"/>
    </source>
</evidence>
<dbReference type="STRING" id="4555.K3YCN3"/>
<feature type="compositionally biased region" description="Basic and acidic residues" evidence="1">
    <location>
        <begin position="542"/>
        <end position="554"/>
    </location>
</feature>
<reference evidence="3" key="2">
    <citation type="submission" date="2015-07" db="EMBL/GenBank/DDBJ databases">
        <authorList>
            <person name="Noorani M."/>
        </authorList>
    </citation>
    <scope>NUCLEOTIDE SEQUENCE</scope>
    <source>
        <strain evidence="3">Yugu1</strain>
    </source>
</reference>
<name>K3YCN3_SETIT</name>
<protein>
    <recommendedName>
        <fullName evidence="2">SRR1-like domain-containing protein</fullName>
    </recommendedName>
</protein>
<dbReference type="GO" id="GO:0005634">
    <property type="term" value="C:nucleus"/>
    <property type="evidence" value="ECO:0000318"/>
    <property type="project" value="GO_Central"/>
</dbReference>
<dbReference type="InterPro" id="IPR012942">
    <property type="entry name" value="SRR1-like"/>
</dbReference>
<feature type="region of interest" description="Disordered" evidence="1">
    <location>
        <begin position="517"/>
        <end position="554"/>
    </location>
</feature>
<evidence type="ECO:0000313" key="3">
    <source>
        <dbReference type="EMBL" id="RCV35149.1"/>
    </source>
</evidence>
<dbReference type="PANTHER" id="PTHR28626:SF7">
    <property type="entry name" value="OS04G0588900 PROTEIN"/>
    <property type="match status" value="1"/>
</dbReference>
<evidence type="ECO:0000256" key="1">
    <source>
        <dbReference type="SAM" id="MobiDB-lite"/>
    </source>
</evidence>
<dbReference type="HOGENOM" id="CLU_012030_1_0_1"/>
<dbReference type="InterPro" id="IPR040044">
    <property type="entry name" value="SRR1L"/>
</dbReference>
<feature type="compositionally biased region" description="Basic and acidic residues" evidence="1">
    <location>
        <begin position="521"/>
        <end position="535"/>
    </location>
</feature>
<organism evidence="3">
    <name type="scientific">Setaria italica</name>
    <name type="common">Foxtail millet</name>
    <name type="synonym">Panicum italicum</name>
    <dbReference type="NCBI Taxonomy" id="4555"/>
    <lineage>
        <taxon>Eukaryota</taxon>
        <taxon>Viridiplantae</taxon>
        <taxon>Streptophyta</taxon>
        <taxon>Embryophyta</taxon>
        <taxon>Tracheophyta</taxon>
        <taxon>Spermatophyta</taxon>
        <taxon>Magnoliopsida</taxon>
        <taxon>Liliopsida</taxon>
        <taxon>Poales</taxon>
        <taxon>Poaceae</taxon>
        <taxon>PACMAD clade</taxon>
        <taxon>Panicoideae</taxon>
        <taxon>Panicodae</taxon>
        <taxon>Paniceae</taxon>
        <taxon>Cenchrinae</taxon>
        <taxon>Setaria</taxon>
    </lineage>
</organism>
<dbReference type="OMA" id="SIERHAM"/>
<accession>K3YCN3</accession>
<dbReference type="OrthoDB" id="687440at2759"/>
<dbReference type="Gramene" id="KQK98665">
    <property type="protein sequence ID" value="KQK98665"/>
    <property type="gene ID" value="SETIT_011982mg"/>
</dbReference>
<dbReference type="GO" id="GO:0005737">
    <property type="term" value="C:cytoplasm"/>
    <property type="evidence" value="ECO:0000318"/>
    <property type="project" value="GO_Central"/>
</dbReference>
<dbReference type="EMBL" id="AGNK02004489">
    <property type="status" value="NOT_ANNOTATED_CDS"/>
    <property type="molecule type" value="Genomic_DNA"/>
</dbReference>
<keyword evidence="5" id="KW-1185">Reference proteome</keyword>
<dbReference type="eggNOG" id="KOG3131">
    <property type="taxonomic scope" value="Eukaryota"/>
</dbReference>
<dbReference type="EMBL" id="CM003534">
    <property type="protein sequence ID" value="RCV35149.1"/>
    <property type="molecule type" value="Genomic_DNA"/>
</dbReference>
<feature type="domain" description="SRR1-like" evidence="2">
    <location>
        <begin position="219"/>
        <end position="282"/>
    </location>
</feature>
<reference evidence="4" key="3">
    <citation type="submission" date="2018-08" db="UniProtKB">
        <authorList>
            <consortium name="EnsemblPlants"/>
        </authorList>
    </citation>
    <scope>IDENTIFICATION</scope>
    <source>
        <strain evidence="4">Yugu1</strain>
    </source>
</reference>
<dbReference type="PANTHER" id="PTHR28626">
    <property type="entry name" value="SRR1-LIKE PROTEIN"/>
    <property type="match status" value="1"/>
</dbReference>
<reference evidence="3 5" key="1">
    <citation type="journal article" date="2012" name="Nat. Biotechnol.">
        <title>Reference genome sequence of the model plant Setaria.</title>
        <authorList>
            <person name="Bennetzen J.L."/>
            <person name="Schmutz J."/>
            <person name="Wang H."/>
            <person name="Percifield R."/>
            <person name="Hawkins J."/>
            <person name="Pontaroli A.C."/>
            <person name="Estep M."/>
            <person name="Feng L."/>
            <person name="Vaughn J.N."/>
            <person name="Grimwood J."/>
            <person name="Jenkins J."/>
            <person name="Barry K."/>
            <person name="Lindquist E."/>
            <person name="Hellsten U."/>
            <person name="Deshpande S."/>
            <person name="Wang X."/>
            <person name="Wu X."/>
            <person name="Mitros T."/>
            <person name="Triplett J."/>
            <person name="Yang X."/>
            <person name="Ye C.Y."/>
            <person name="Mauro-Herrera M."/>
            <person name="Wang L."/>
            <person name="Li P."/>
            <person name="Sharma M."/>
            <person name="Sharma R."/>
            <person name="Ronald P.C."/>
            <person name="Panaud O."/>
            <person name="Kellogg E.A."/>
            <person name="Brutnell T.P."/>
            <person name="Doust A.N."/>
            <person name="Tuskan G.A."/>
            <person name="Rokhsar D."/>
            <person name="Devos K.M."/>
        </authorList>
    </citation>
    <scope>NUCLEOTIDE SEQUENCE [LARGE SCALE GENOMIC DNA]</scope>
    <source>
        <strain evidence="5">cv. Yugu1</strain>
        <strain evidence="3">Yugu1</strain>
    </source>
</reference>
<dbReference type="FunCoup" id="K3YCN3">
    <property type="interactions" value="3"/>
</dbReference>